<sequence length="143" mass="15627">AAKRTTTCGNIIVAAAAAADKKYCSTILSSRNLYEVTEFEIGYIQLTNVLVADGTLQEYLANMLSILQPDQLTTEISAASSAPQPSVSSNKPLPKKRGRPLKTRNVENIPRGVSTFYSKAFEVFGDRVYDRSNNDLQPPLSAR</sequence>
<organism evidence="2 3">
    <name type="scientific">Thlaspi arvense</name>
    <name type="common">Field penny-cress</name>
    <dbReference type="NCBI Taxonomy" id="13288"/>
    <lineage>
        <taxon>Eukaryota</taxon>
        <taxon>Viridiplantae</taxon>
        <taxon>Streptophyta</taxon>
        <taxon>Embryophyta</taxon>
        <taxon>Tracheophyta</taxon>
        <taxon>Spermatophyta</taxon>
        <taxon>Magnoliopsida</taxon>
        <taxon>eudicotyledons</taxon>
        <taxon>Gunneridae</taxon>
        <taxon>Pentapetalae</taxon>
        <taxon>rosids</taxon>
        <taxon>malvids</taxon>
        <taxon>Brassicales</taxon>
        <taxon>Brassicaceae</taxon>
        <taxon>Thlaspideae</taxon>
        <taxon>Thlaspi</taxon>
    </lineage>
</organism>
<accession>A0AAU9R7I3</accession>
<dbReference type="EMBL" id="OU466857">
    <property type="protein sequence ID" value="CAH2035401.1"/>
    <property type="molecule type" value="Genomic_DNA"/>
</dbReference>
<feature type="region of interest" description="Disordered" evidence="1">
    <location>
        <begin position="77"/>
        <end position="105"/>
    </location>
</feature>
<evidence type="ECO:0000313" key="3">
    <source>
        <dbReference type="Proteomes" id="UP000836841"/>
    </source>
</evidence>
<protein>
    <submittedName>
        <fullName evidence="2">Uncharacterized protein</fullName>
    </submittedName>
</protein>
<evidence type="ECO:0000256" key="1">
    <source>
        <dbReference type="SAM" id="MobiDB-lite"/>
    </source>
</evidence>
<feature type="compositionally biased region" description="Low complexity" evidence="1">
    <location>
        <begin position="77"/>
        <end position="92"/>
    </location>
</feature>
<feature type="non-terminal residue" evidence="2">
    <location>
        <position position="1"/>
    </location>
</feature>
<keyword evidence="3" id="KW-1185">Reference proteome</keyword>
<reference evidence="2 3" key="1">
    <citation type="submission" date="2022-03" db="EMBL/GenBank/DDBJ databases">
        <authorList>
            <person name="Nunn A."/>
            <person name="Chopra R."/>
            <person name="Nunn A."/>
            <person name="Contreras Garrido A."/>
        </authorList>
    </citation>
    <scope>NUCLEOTIDE SEQUENCE [LARGE SCALE GENOMIC DNA]</scope>
</reference>
<feature type="compositionally biased region" description="Basic residues" evidence="1">
    <location>
        <begin position="93"/>
        <end position="102"/>
    </location>
</feature>
<feature type="non-terminal residue" evidence="2">
    <location>
        <position position="143"/>
    </location>
</feature>
<dbReference type="Proteomes" id="UP000836841">
    <property type="component" value="Chromosome 1"/>
</dbReference>
<evidence type="ECO:0000313" key="2">
    <source>
        <dbReference type="EMBL" id="CAH2035401.1"/>
    </source>
</evidence>
<gene>
    <name evidence="2" type="ORF">TAV2_LOCUS2008</name>
</gene>
<proteinExistence type="predicted"/>
<name>A0AAU9R7I3_THLAR</name>
<dbReference type="AlphaFoldDB" id="A0AAU9R7I3"/>